<comment type="caution">
    <text evidence="1">The sequence shown here is derived from an EMBL/GenBank/DDBJ whole genome shotgun (WGS) entry which is preliminary data.</text>
</comment>
<accession>A0ABT9XN90</accession>
<dbReference type="InterPro" id="IPR012441">
    <property type="entry name" value="DUF1643"/>
</dbReference>
<keyword evidence="2" id="KW-1185">Reference proteome</keyword>
<evidence type="ECO:0000313" key="2">
    <source>
        <dbReference type="Proteomes" id="UP001232973"/>
    </source>
</evidence>
<dbReference type="EMBL" id="JAUSTP010000059">
    <property type="protein sequence ID" value="MDQ0191600.1"/>
    <property type="molecule type" value="Genomic_DNA"/>
</dbReference>
<protein>
    <recommendedName>
        <fullName evidence="3">DUF1643 domain-containing protein</fullName>
    </recommendedName>
</protein>
<name>A0ABT9XN90_9BACL</name>
<reference evidence="1 2" key="1">
    <citation type="submission" date="2023-07" db="EMBL/GenBank/DDBJ databases">
        <title>Genomic Encyclopedia of Type Strains, Phase IV (KMG-IV): sequencing the most valuable type-strain genomes for metagenomic binning, comparative biology and taxonomic classification.</title>
        <authorList>
            <person name="Goeker M."/>
        </authorList>
    </citation>
    <scope>NUCLEOTIDE SEQUENCE [LARGE SCALE GENOMIC DNA]</scope>
    <source>
        <strain evidence="1 2">DSM 4006</strain>
    </source>
</reference>
<evidence type="ECO:0008006" key="3">
    <source>
        <dbReference type="Google" id="ProtNLM"/>
    </source>
</evidence>
<dbReference type="Proteomes" id="UP001232973">
    <property type="component" value="Unassembled WGS sequence"/>
</dbReference>
<organism evidence="1 2">
    <name type="scientific">Alicyclobacillus cycloheptanicus</name>
    <dbReference type="NCBI Taxonomy" id="1457"/>
    <lineage>
        <taxon>Bacteria</taxon>
        <taxon>Bacillati</taxon>
        <taxon>Bacillota</taxon>
        <taxon>Bacilli</taxon>
        <taxon>Bacillales</taxon>
        <taxon>Alicyclobacillaceae</taxon>
        <taxon>Alicyclobacillus</taxon>
    </lineage>
</organism>
<gene>
    <name evidence="1" type="ORF">J2S03_003471</name>
</gene>
<dbReference type="Pfam" id="PF07799">
    <property type="entry name" value="DUF1643"/>
    <property type="match status" value="1"/>
</dbReference>
<sequence length="172" mass="19767">MKRKRIKVSYSNQGALIEGIYRYTLWREWNASGKTMVYVMLNPSTADGSEDDPTIEQCVHFAARDGYGSIVVVNLFAYRETDPEVLASIKNKGTAIGPKNWRYVEQEAVRADKLVLAWGRHGSIHNRHLDDEVRRLCTDHHVYCLGITKEGHPCHPGRLRLDTTFKPYIYPF</sequence>
<dbReference type="RefSeq" id="WP_274456632.1">
    <property type="nucleotide sequence ID" value="NZ_CP067097.1"/>
</dbReference>
<evidence type="ECO:0000313" key="1">
    <source>
        <dbReference type="EMBL" id="MDQ0191600.1"/>
    </source>
</evidence>
<proteinExistence type="predicted"/>